<name>J3N5S4_ORYBR</name>
<dbReference type="Gramene" id="OB11G11600.1">
    <property type="protein sequence ID" value="OB11G11600.1"/>
    <property type="gene ID" value="OB11G11600"/>
</dbReference>
<organism evidence="1">
    <name type="scientific">Oryza brachyantha</name>
    <name type="common">malo sina</name>
    <dbReference type="NCBI Taxonomy" id="4533"/>
    <lineage>
        <taxon>Eukaryota</taxon>
        <taxon>Viridiplantae</taxon>
        <taxon>Streptophyta</taxon>
        <taxon>Embryophyta</taxon>
        <taxon>Tracheophyta</taxon>
        <taxon>Spermatophyta</taxon>
        <taxon>Magnoliopsida</taxon>
        <taxon>Liliopsida</taxon>
        <taxon>Poales</taxon>
        <taxon>Poaceae</taxon>
        <taxon>BOP clade</taxon>
        <taxon>Oryzoideae</taxon>
        <taxon>Oryzeae</taxon>
        <taxon>Oryzinae</taxon>
        <taxon>Oryza</taxon>
    </lineage>
</organism>
<accession>J3N5S4</accession>
<dbReference type="HOGENOM" id="CLU_2675025_0_0_1"/>
<sequence>MDLSRHAAFFGTGCTIGLSLQPQPSTYVLRSGCTAGLGYYDTDLYLLCFTEVVSCALQASLISLAPWILGYNKEG</sequence>
<evidence type="ECO:0000313" key="1">
    <source>
        <dbReference type="EnsemblPlants" id="OB11G11600.1"/>
    </source>
</evidence>
<keyword evidence="2" id="KW-1185">Reference proteome</keyword>
<dbReference type="Proteomes" id="UP000006038">
    <property type="component" value="Chromosome 11"/>
</dbReference>
<dbReference type="AlphaFoldDB" id="J3N5S4"/>
<reference evidence="1" key="1">
    <citation type="journal article" date="2013" name="Nat. Commun.">
        <title>Whole-genome sequencing of Oryza brachyantha reveals mechanisms underlying Oryza genome evolution.</title>
        <authorList>
            <person name="Chen J."/>
            <person name="Huang Q."/>
            <person name="Gao D."/>
            <person name="Wang J."/>
            <person name="Lang Y."/>
            <person name="Liu T."/>
            <person name="Li B."/>
            <person name="Bai Z."/>
            <person name="Luis Goicoechea J."/>
            <person name="Liang C."/>
            <person name="Chen C."/>
            <person name="Zhang W."/>
            <person name="Sun S."/>
            <person name="Liao Y."/>
            <person name="Zhang X."/>
            <person name="Yang L."/>
            <person name="Song C."/>
            <person name="Wang M."/>
            <person name="Shi J."/>
            <person name="Liu G."/>
            <person name="Liu J."/>
            <person name="Zhou H."/>
            <person name="Zhou W."/>
            <person name="Yu Q."/>
            <person name="An N."/>
            <person name="Chen Y."/>
            <person name="Cai Q."/>
            <person name="Wang B."/>
            <person name="Liu B."/>
            <person name="Min J."/>
            <person name="Huang Y."/>
            <person name="Wu H."/>
            <person name="Li Z."/>
            <person name="Zhang Y."/>
            <person name="Yin Y."/>
            <person name="Song W."/>
            <person name="Jiang J."/>
            <person name="Jackson S.A."/>
            <person name="Wing R.A."/>
            <person name="Wang J."/>
            <person name="Chen M."/>
        </authorList>
    </citation>
    <scope>NUCLEOTIDE SEQUENCE [LARGE SCALE GENOMIC DNA]</scope>
    <source>
        <strain evidence="1">cv. IRGC 101232</strain>
    </source>
</reference>
<evidence type="ECO:0000313" key="2">
    <source>
        <dbReference type="Proteomes" id="UP000006038"/>
    </source>
</evidence>
<reference evidence="1" key="2">
    <citation type="submission" date="2013-04" db="UniProtKB">
        <authorList>
            <consortium name="EnsemblPlants"/>
        </authorList>
    </citation>
    <scope>IDENTIFICATION</scope>
</reference>
<dbReference type="EnsemblPlants" id="OB11G11600.1">
    <property type="protein sequence ID" value="OB11G11600.1"/>
    <property type="gene ID" value="OB11G11600"/>
</dbReference>
<protein>
    <submittedName>
        <fullName evidence="1">Uncharacterized protein</fullName>
    </submittedName>
</protein>
<proteinExistence type="predicted"/>